<comment type="similarity">
    <text evidence="1">Belongs to the protein-tyrosine phosphatase family. Non-receptor class dual specificity subfamily.</text>
</comment>
<feature type="domain" description="Tyrosine-protein phosphatase" evidence="6">
    <location>
        <begin position="105"/>
        <end position="292"/>
    </location>
</feature>
<dbReference type="InterPro" id="IPR020422">
    <property type="entry name" value="TYR_PHOSPHATASE_DUAL_dom"/>
</dbReference>
<reference evidence="8" key="1">
    <citation type="submission" date="2022-07" db="EMBL/GenBank/DDBJ databases">
        <title>Phylogenomic reconstructions and comparative analyses of Kickxellomycotina fungi.</title>
        <authorList>
            <person name="Reynolds N.K."/>
            <person name="Stajich J.E."/>
            <person name="Barry K."/>
            <person name="Grigoriev I.V."/>
            <person name="Crous P."/>
            <person name="Smith M.E."/>
        </authorList>
    </citation>
    <scope>NUCLEOTIDE SEQUENCE</scope>
    <source>
        <strain evidence="8">RSA 861</strain>
    </source>
</reference>
<dbReference type="SMART" id="SM00195">
    <property type="entry name" value="DSPc"/>
    <property type="match status" value="1"/>
</dbReference>
<evidence type="ECO:0000256" key="1">
    <source>
        <dbReference type="ARBA" id="ARBA00008601"/>
    </source>
</evidence>
<evidence type="ECO:0000256" key="4">
    <source>
        <dbReference type="ARBA" id="ARBA00022912"/>
    </source>
</evidence>
<dbReference type="InterPro" id="IPR016130">
    <property type="entry name" value="Tyr_Pase_AS"/>
</dbReference>
<dbReference type="GO" id="GO:0043409">
    <property type="term" value="P:negative regulation of MAPK cascade"/>
    <property type="evidence" value="ECO:0007669"/>
    <property type="project" value="TreeGrafter"/>
</dbReference>
<dbReference type="OrthoDB" id="273181at2759"/>
<feature type="region of interest" description="Disordered" evidence="5">
    <location>
        <begin position="331"/>
        <end position="372"/>
    </location>
</feature>
<evidence type="ECO:0000256" key="5">
    <source>
        <dbReference type="SAM" id="MobiDB-lite"/>
    </source>
</evidence>
<protein>
    <recommendedName>
        <fullName evidence="2">protein-tyrosine-phosphatase</fullName>
        <ecNumber evidence="2">3.1.3.48</ecNumber>
    </recommendedName>
</protein>
<gene>
    <name evidence="8" type="ORF">IWQ60_005946</name>
</gene>
<proteinExistence type="inferred from homology"/>
<accession>A0A9W8A591</accession>
<evidence type="ECO:0000259" key="6">
    <source>
        <dbReference type="PROSITE" id="PS50054"/>
    </source>
</evidence>
<keyword evidence="3" id="KW-0378">Hydrolase</keyword>
<dbReference type="InterPro" id="IPR000387">
    <property type="entry name" value="Tyr_Pase_dom"/>
</dbReference>
<dbReference type="GO" id="GO:0017017">
    <property type="term" value="F:MAP kinase tyrosine/serine/threonine phosphatase activity"/>
    <property type="evidence" value="ECO:0007669"/>
    <property type="project" value="TreeGrafter"/>
</dbReference>
<dbReference type="GO" id="GO:0008330">
    <property type="term" value="F:protein tyrosine/threonine phosphatase activity"/>
    <property type="evidence" value="ECO:0007669"/>
    <property type="project" value="TreeGrafter"/>
</dbReference>
<sequence>MLVRSHPAHSNVSSSYSLKPKFSIDALTKTRAMASSDVHSLRRKRNAKNLALHLETPAIALLKQADRDTHSHSAPATPGLGSMPFTPVSADTGVIGYSESTYKHEPMNILPGLYLGDEHNAANGGVLERLGIRYILNVAREVENPYRPRAASVASGLELTDVSRVASRPLRAISFDHLAPAPVDEPAITVTSGTHAITYKKFAWTHSQNDLSDYFEQAFVYLDQAREAGHAVLVHCQLGVSRSATLVIAYVMRTLRLNAQAAYQFVKAKSPNVCPNLNLMYQLIDLEKKLQLTTSAFAISQGSELSSAATTPPPPPSAMAPTFQFPAYSLPAKEDSFRPPSPGLSVDGSERTLSDSRDSSARNSPVDVKRFA</sequence>
<dbReference type="AlphaFoldDB" id="A0A9W8A591"/>
<dbReference type="Gene3D" id="3.90.190.10">
    <property type="entry name" value="Protein tyrosine phosphatase superfamily"/>
    <property type="match status" value="1"/>
</dbReference>
<keyword evidence="4" id="KW-0904">Protein phosphatase</keyword>
<evidence type="ECO:0000256" key="3">
    <source>
        <dbReference type="ARBA" id="ARBA00022801"/>
    </source>
</evidence>
<comment type="caution">
    <text evidence="8">The sequence shown here is derived from an EMBL/GenBank/DDBJ whole genome shotgun (WGS) entry which is preliminary data.</text>
</comment>
<organism evidence="8 9">
    <name type="scientific">Tieghemiomyces parasiticus</name>
    <dbReference type="NCBI Taxonomy" id="78921"/>
    <lineage>
        <taxon>Eukaryota</taxon>
        <taxon>Fungi</taxon>
        <taxon>Fungi incertae sedis</taxon>
        <taxon>Zoopagomycota</taxon>
        <taxon>Kickxellomycotina</taxon>
        <taxon>Dimargaritomycetes</taxon>
        <taxon>Dimargaritales</taxon>
        <taxon>Dimargaritaceae</taxon>
        <taxon>Tieghemiomyces</taxon>
    </lineage>
</organism>
<evidence type="ECO:0000313" key="9">
    <source>
        <dbReference type="Proteomes" id="UP001150569"/>
    </source>
</evidence>
<dbReference type="GO" id="GO:0033550">
    <property type="term" value="F:MAP kinase tyrosine phosphatase activity"/>
    <property type="evidence" value="ECO:0007669"/>
    <property type="project" value="TreeGrafter"/>
</dbReference>
<dbReference type="PROSITE" id="PS00383">
    <property type="entry name" value="TYR_PHOSPHATASE_1"/>
    <property type="match status" value="1"/>
</dbReference>
<dbReference type="Pfam" id="PF00782">
    <property type="entry name" value="DSPc"/>
    <property type="match status" value="1"/>
</dbReference>
<dbReference type="PANTHER" id="PTHR10159">
    <property type="entry name" value="DUAL SPECIFICITY PROTEIN PHOSPHATASE"/>
    <property type="match status" value="1"/>
</dbReference>
<evidence type="ECO:0000313" key="8">
    <source>
        <dbReference type="EMBL" id="KAJ1923336.1"/>
    </source>
</evidence>
<dbReference type="EC" id="3.1.3.48" evidence="2"/>
<feature type="compositionally biased region" description="Basic and acidic residues" evidence="5">
    <location>
        <begin position="348"/>
        <end position="360"/>
    </location>
</feature>
<dbReference type="PROSITE" id="PS50054">
    <property type="entry name" value="TYR_PHOSPHATASE_DUAL"/>
    <property type="match status" value="1"/>
</dbReference>
<dbReference type="SUPFAM" id="SSF52799">
    <property type="entry name" value="(Phosphotyrosine protein) phosphatases II"/>
    <property type="match status" value="1"/>
</dbReference>
<evidence type="ECO:0000256" key="2">
    <source>
        <dbReference type="ARBA" id="ARBA00013064"/>
    </source>
</evidence>
<keyword evidence="9" id="KW-1185">Reference proteome</keyword>
<dbReference type="PANTHER" id="PTHR10159:SF519">
    <property type="entry name" value="DUAL SPECIFICITY PROTEIN PHOSPHATASE MPK3"/>
    <property type="match status" value="1"/>
</dbReference>
<dbReference type="CDD" id="cd14498">
    <property type="entry name" value="DSP"/>
    <property type="match status" value="1"/>
</dbReference>
<dbReference type="InterPro" id="IPR000340">
    <property type="entry name" value="Dual-sp_phosphatase_cat-dom"/>
</dbReference>
<dbReference type="PROSITE" id="PS50056">
    <property type="entry name" value="TYR_PHOSPHATASE_2"/>
    <property type="match status" value="1"/>
</dbReference>
<dbReference type="Proteomes" id="UP001150569">
    <property type="component" value="Unassembled WGS sequence"/>
</dbReference>
<feature type="region of interest" description="Disordered" evidence="5">
    <location>
        <begin position="304"/>
        <end position="323"/>
    </location>
</feature>
<evidence type="ECO:0000259" key="7">
    <source>
        <dbReference type="PROSITE" id="PS50056"/>
    </source>
</evidence>
<dbReference type="InterPro" id="IPR029021">
    <property type="entry name" value="Prot-tyrosine_phosphatase-like"/>
</dbReference>
<dbReference type="EMBL" id="JANBPT010000340">
    <property type="protein sequence ID" value="KAJ1923336.1"/>
    <property type="molecule type" value="Genomic_DNA"/>
</dbReference>
<feature type="domain" description="Tyrosine specific protein phosphatases" evidence="7">
    <location>
        <begin position="212"/>
        <end position="281"/>
    </location>
</feature>
<dbReference type="GO" id="GO:0005737">
    <property type="term" value="C:cytoplasm"/>
    <property type="evidence" value="ECO:0007669"/>
    <property type="project" value="TreeGrafter"/>
</dbReference>
<name>A0A9W8A591_9FUNG</name>